<organism evidence="2 3">
    <name type="scientific">Podospora appendiculata</name>
    <dbReference type="NCBI Taxonomy" id="314037"/>
    <lineage>
        <taxon>Eukaryota</taxon>
        <taxon>Fungi</taxon>
        <taxon>Dikarya</taxon>
        <taxon>Ascomycota</taxon>
        <taxon>Pezizomycotina</taxon>
        <taxon>Sordariomycetes</taxon>
        <taxon>Sordariomycetidae</taxon>
        <taxon>Sordariales</taxon>
        <taxon>Podosporaceae</taxon>
        <taxon>Podospora</taxon>
    </lineage>
</organism>
<gene>
    <name evidence="2" type="ORF">B0T22DRAFT_472631</name>
</gene>
<feature type="chain" id="PRO_5042162253" evidence="1">
    <location>
        <begin position="23"/>
        <end position="81"/>
    </location>
</feature>
<reference evidence="2" key="2">
    <citation type="submission" date="2023-06" db="EMBL/GenBank/DDBJ databases">
        <authorList>
            <consortium name="Lawrence Berkeley National Laboratory"/>
            <person name="Haridas S."/>
            <person name="Hensen N."/>
            <person name="Bonometti L."/>
            <person name="Westerberg I."/>
            <person name="Brannstrom I.O."/>
            <person name="Guillou S."/>
            <person name="Cros-Aarteil S."/>
            <person name="Calhoun S."/>
            <person name="Kuo A."/>
            <person name="Mondo S."/>
            <person name="Pangilinan J."/>
            <person name="Riley R."/>
            <person name="Labutti K."/>
            <person name="Andreopoulos B."/>
            <person name="Lipzen A."/>
            <person name="Chen C."/>
            <person name="Yanf M."/>
            <person name="Daum C."/>
            <person name="Ng V."/>
            <person name="Clum A."/>
            <person name="Steindorff A."/>
            <person name="Ohm R."/>
            <person name="Martin F."/>
            <person name="Silar P."/>
            <person name="Natvig D."/>
            <person name="Lalanne C."/>
            <person name="Gautier V."/>
            <person name="Ament-Velasquez S.L."/>
            <person name="Kruys A."/>
            <person name="Hutchinson M.I."/>
            <person name="Powell A.J."/>
            <person name="Barry K."/>
            <person name="Miller A.N."/>
            <person name="Grigoriev I.V."/>
            <person name="Debuchy R."/>
            <person name="Gladieux P."/>
            <person name="Thoren M.H."/>
            <person name="Johannesson H."/>
        </authorList>
    </citation>
    <scope>NUCLEOTIDE SEQUENCE</scope>
    <source>
        <strain evidence="2">CBS 314.62</strain>
    </source>
</reference>
<dbReference type="EMBL" id="JAULSO010000006">
    <property type="protein sequence ID" value="KAK3681671.1"/>
    <property type="molecule type" value="Genomic_DNA"/>
</dbReference>
<evidence type="ECO:0000256" key="1">
    <source>
        <dbReference type="SAM" id="SignalP"/>
    </source>
</evidence>
<sequence>MNTAPLALETMVLLFPIRQGLGLGSADTAEIDRGAAATKVTVDVKLDELVGEVIKVTAGDGVIGDEVIGDVVVVQGLVLVI</sequence>
<reference evidence="2" key="1">
    <citation type="journal article" date="2023" name="Mol. Phylogenet. Evol.">
        <title>Genome-scale phylogeny and comparative genomics of the fungal order Sordariales.</title>
        <authorList>
            <person name="Hensen N."/>
            <person name="Bonometti L."/>
            <person name="Westerberg I."/>
            <person name="Brannstrom I.O."/>
            <person name="Guillou S."/>
            <person name="Cros-Aarteil S."/>
            <person name="Calhoun S."/>
            <person name="Haridas S."/>
            <person name="Kuo A."/>
            <person name="Mondo S."/>
            <person name="Pangilinan J."/>
            <person name="Riley R."/>
            <person name="LaButti K."/>
            <person name="Andreopoulos B."/>
            <person name="Lipzen A."/>
            <person name="Chen C."/>
            <person name="Yan M."/>
            <person name="Daum C."/>
            <person name="Ng V."/>
            <person name="Clum A."/>
            <person name="Steindorff A."/>
            <person name="Ohm R.A."/>
            <person name="Martin F."/>
            <person name="Silar P."/>
            <person name="Natvig D.O."/>
            <person name="Lalanne C."/>
            <person name="Gautier V."/>
            <person name="Ament-Velasquez S.L."/>
            <person name="Kruys A."/>
            <person name="Hutchinson M.I."/>
            <person name="Powell A.J."/>
            <person name="Barry K."/>
            <person name="Miller A.N."/>
            <person name="Grigoriev I.V."/>
            <person name="Debuchy R."/>
            <person name="Gladieux P."/>
            <person name="Hiltunen Thoren M."/>
            <person name="Johannesson H."/>
        </authorList>
    </citation>
    <scope>NUCLEOTIDE SEQUENCE</scope>
    <source>
        <strain evidence="2">CBS 314.62</strain>
    </source>
</reference>
<dbReference type="Proteomes" id="UP001270362">
    <property type="component" value="Unassembled WGS sequence"/>
</dbReference>
<evidence type="ECO:0000313" key="2">
    <source>
        <dbReference type="EMBL" id="KAK3681671.1"/>
    </source>
</evidence>
<feature type="signal peptide" evidence="1">
    <location>
        <begin position="1"/>
        <end position="22"/>
    </location>
</feature>
<comment type="caution">
    <text evidence="2">The sequence shown here is derived from an EMBL/GenBank/DDBJ whole genome shotgun (WGS) entry which is preliminary data.</text>
</comment>
<dbReference type="AlphaFoldDB" id="A0AAE1C7M4"/>
<keyword evidence="1" id="KW-0732">Signal</keyword>
<keyword evidence="3" id="KW-1185">Reference proteome</keyword>
<evidence type="ECO:0000313" key="3">
    <source>
        <dbReference type="Proteomes" id="UP001270362"/>
    </source>
</evidence>
<name>A0AAE1C7M4_9PEZI</name>
<proteinExistence type="predicted"/>
<accession>A0AAE1C7M4</accession>
<protein>
    <submittedName>
        <fullName evidence="2">Uncharacterized protein</fullName>
    </submittedName>
</protein>